<evidence type="ECO:0000313" key="8">
    <source>
        <dbReference type="EMBL" id="KAH9316178.1"/>
    </source>
</evidence>
<protein>
    <recommendedName>
        <fullName evidence="7">Matrin-type domain-containing protein</fullName>
    </recommendedName>
</protein>
<keyword evidence="3" id="KW-0863">Zinc-finger</keyword>
<keyword evidence="2" id="KW-0479">Metal-binding</keyword>
<name>A0AA38G7D1_TAXCH</name>
<feature type="domain" description="Matrin-type" evidence="7">
    <location>
        <begin position="8"/>
        <end position="39"/>
    </location>
</feature>
<evidence type="ECO:0000256" key="6">
    <source>
        <dbReference type="SAM" id="Coils"/>
    </source>
</evidence>
<evidence type="ECO:0000256" key="2">
    <source>
        <dbReference type="ARBA" id="ARBA00022723"/>
    </source>
</evidence>
<comment type="subcellular location">
    <subcellularLocation>
        <location evidence="1">Nucleus</location>
    </subcellularLocation>
</comment>
<organism evidence="8 9">
    <name type="scientific">Taxus chinensis</name>
    <name type="common">Chinese yew</name>
    <name type="synonym">Taxus wallichiana var. chinensis</name>
    <dbReference type="NCBI Taxonomy" id="29808"/>
    <lineage>
        <taxon>Eukaryota</taxon>
        <taxon>Viridiplantae</taxon>
        <taxon>Streptophyta</taxon>
        <taxon>Embryophyta</taxon>
        <taxon>Tracheophyta</taxon>
        <taxon>Spermatophyta</taxon>
        <taxon>Pinopsida</taxon>
        <taxon>Pinidae</taxon>
        <taxon>Conifers II</taxon>
        <taxon>Cupressales</taxon>
        <taxon>Taxaceae</taxon>
        <taxon>Taxus</taxon>
    </lineage>
</organism>
<dbReference type="Gene3D" id="3.30.160.60">
    <property type="entry name" value="Classic Zinc Finger"/>
    <property type="match status" value="1"/>
</dbReference>
<proteinExistence type="predicted"/>
<keyword evidence="5" id="KW-0539">Nucleus</keyword>
<dbReference type="PANTHER" id="PTHR13173">
    <property type="entry name" value="WW DOMAIN BINDING PROTEIN 4"/>
    <property type="match status" value="1"/>
</dbReference>
<dbReference type="InterPro" id="IPR036236">
    <property type="entry name" value="Znf_C2H2_sf"/>
</dbReference>
<accession>A0AA38G7D1</accession>
<keyword evidence="4" id="KW-0862">Zinc</keyword>
<dbReference type="SMART" id="SM00451">
    <property type="entry name" value="ZnF_U1"/>
    <property type="match status" value="1"/>
</dbReference>
<evidence type="ECO:0000313" key="9">
    <source>
        <dbReference type="Proteomes" id="UP000824469"/>
    </source>
</evidence>
<evidence type="ECO:0000256" key="1">
    <source>
        <dbReference type="ARBA" id="ARBA00004123"/>
    </source>
</evidence>
<evidence type="ECO:0000256" key="3">
    <source>
        <dbReference type="ARBA" id="ARBA00022771"/>
    </source>
</evidence>
<sequence>YWVSQGNKWCDQCKIFISNNPISIRTHELGQRHKDNVTKRLATMRKENIAKEKEKQQAIKDLQQIEA</sequence>
<keyword evidence="6" id="KW-0175">Coiled coil</keyword>
<evidence type="ECO:0000259" key="7">
    <source>
        <dbReference type="PROSITE" id="PS50171"/>
    </source>
</evidence>
<dbReference type="SUPFAM" id="SSF57667">
    <property type="entry name" value="beta-beta-alpha zinc fingers"/>
    <property type="match status" value="1"/>
</dbReference>
<dbReference type="InterPro" id="IPR000690">
    <property type="entry name" value="Matrin/U1-C_Znf_C2H2"/>
</dbReference>
<dbReference type="GO" id="GO:0003723">
    <property type="term" value="F:RNA binding"/>
    <property type="evidence" value="ECO:0007669"/>
    <property type="project" value="TreeGrafter"/>
</dbReference>
<dbReference type="PROSITE" id="PS50171">
    <property type="entry name" value="ZF_MATRIN"/>
    <property type="match status" value="1"/>
</dbReference>
<dbReference type="InterPro" id="IPR040023">
    <property type="entry name" value="WBP4"/>
</dbReference>
<evidence type="ECO:0000256" key="4">
    <source>
        <dbReference type="ARBA" id="ARBA00022833"/>
    </source>
</evidence>
<dbReference type="GO" id="GO:0071011">
    <property type="term" value="C:precatalytic spliceosome"/>
    <property type="evidence" value="ECO:0007669"/>
    <property type="project" value="TreeGrafter"/>
</dbReference>
<dbReference type="PANTHER" id="PTHR13173:SF10">
    <property type="entry name" value="WW DOMAIN-BINDING PROTEIN 4"/>
    <property type="match status" value="1"/>
</dbReference>
<dbReference type="Pfam" id="PF06220">
    <property type="entry name" value="zf-U1"/>
    <property type="match status" value="1"/>
</dbReference>
<dbReference type="Proteomes" id="UP000824469">
    <property type="component" value="Unassembled WGS sequence"/>
</dbReference>
<feature type="non-terminal residue" evidence="8">
    <location>
        <position position="1"/>
    </location>
</feature>
<dbReference type="AlphaFoldDB" id="A0AA38G7D1"/>
<feature type="non-terminal residue" evidence="8">
    <location>
        <position position="67"/>
    </location>
</feature>
<reference evidence="8 9" key="1">
    <citation type="journal article" date="2021" name="Nat. Plants">
        <title>The Taxus genome provides insights into paclitaxel biosynthesis.</title>
        <authorList>
            <person name="Xiong X."/>
            <person name="Gou J."/>
            <person name="Liao Q."/>
            <person name="Li Y."/>
            <person name="Zhou Q."/>
            <person name="Bi G."/>
            <person name="Li C."/>
            <person name="Du R."/>
            <person name="Wang X."/>
            <person name="Sun T."/>
            <person name="Guo L."/>
            <person name="Liang H."/>
            <person name="Lu P."/>
            <person name="Wu Y."/>
            <person name="Zhang Z."/>
            <person name="Ro D.K."/>
            <person name="Shang Y."/>
            <person name="Huang S."/>
            <person name="Yan J."/>
        </authorList>
    </citation>
    <scope>NUCLEOTIDE SEQUENCE [LARGE SCALE GENOMIC DNA]</scope>
    <source>
        <strain evidence="8">Ta-2019</strain>
    </source>
</reference>
<dbReference type="GO" id="GO:0000398">
    <property type="term" value="P:mRNA splicing, via spliceosome"/>
    <property type="evidence" value="ECO:0007669"/>
    <property type="project" value="InterPro"/>
</dbReference>
<dbReference type="GO" id="GO:0008270">
    <property type="term" value="F:zinc ion binding"/>
    <property type="evidence" value="ECO:0007669"/>
    <property type="project" value="UniProtKB-KW"/>
</dbReference>
<gene>
    <name evidence="8" type="ORF">KI387_024805</name>
</gene>
<keyword evidence="9" id="KW-1185">Reference proteome</keyword>
<evidence type="ECO:0000256" key="5">
    <source>
        <dbReference type="ARBA" id="ARBA00023242"/>
    </source>
</evidence>
<dbReference type="InterPro" id="IPR013085">
    <property type="entry name" value="U1-CZ_Znf_C2H2"/>
</dbReference>
<comment type="caution">
    <text evidence="8">The sequence shown here is derived from an EMBL/GenBank/DDBJ whole genome shotgun (WGS) entry which is preliminary data.</text>
</comment>
<feature type="coiled-coil region" evidence="6">
    <location>
        <begin position="34"/>
        <end position="61"/>
    </location>
</feature>
<dbReference type="InterPro" id="IPR003604">
    <property type="entry name" value="Matrin/U1-like-C_Znf_C2H2"/>
</dbReference>
<dbReference type="EMBL" id="JAHRHJ020000005">
    <property type="protein sequence ID" value="KAH9316178.1"/>
    <property type="molecule type" value="Genomic_DNA"/>
</dbReference>